<keyword evidence="2" id="KW-0472">Membrane</keyword>
<dbReference type="PANTHER" id="PTHR40980:SF4">
    <property type="entry name" value="TONB-DEPENDENT RECEPTOR-LIKE BETA-BARREL DOMAIN-CONTAINING PROTEIN"/>
    <property type="match status" value="1"/>
</dbReference>
<evidence type="ECO:0000256" key="5">
    <source>
        <dbReference type="SAM" id="SignalP"/>
    </source>
</evidence>
<dbReference type="Pfam" id="PF14905">
    <property type="entry name" value="OMP_b-brl_3"/>
    <property type="match status" value="1"/>
</dbReference>
<dbReference type="SUPFAM" id="SSF49452">
    <property type="entry name" value="Starch-binding domain-like"/>
    <property type="match status" value="1"/>
</dbReference>
<dbReference type="PANTHER" id="PTHR40980">
    <property type="entry name" value="PLUG DOMAIN-CONTAINING PROTEIN"/>
    <property type="match status" value="1"/>
</dbReference>
<feature type="domain" description="Outer membrane protein beta-barrel" evidence="6">
    <location>
        <begin position="377"/>
        <end position="778"/>
    </location>
</feature>
<dbReference type="Proteomes" id="UP001500936">
    <property type="component" value="Unassembled WGS sequence"/>
</dbReference>
<dbReference type="EMBL" id="BAABHB010000002">
    <property type="protein sequence ID" value="GAA4399124.1"/>
    <property type="molecule type" value="Genomic_DNA"/>
</dbReference>
<keyword evidence="5" id="KW-0732">Signal</keyword>
<sequence length="808" mass="89963">MKRLITFLFCLSLSVLTVFGQSIRGTVQENNGKAVPFASVLLLSGKDSSLVKGAVTTETGHFTIDNVRQGTYRVAVSMLGYQKAYSTPVVLSDATPYEVPALVLAPEAKQLAEVTVAAKKPLFEQHLDKLVVNVGSMVSAAGSTALDVLERSPGVMVNRQQNALSLIGKSGVTVMINGKISRLPLDAVIQQLAGMNASNIERVELITSPSARYDAEGDAGIINIILKKDVSIGTNGSYNLTAGYGFHEKSAGSVNLNHRSGRLSLFGDVSGLYDQQQHDFWADRRFTLNGVENLYGSLVRHKPLMQNANGRLGVDYTLSARTTVGGLVTGFFNQMSTQKDSRVTLQQGSLLTEKNQFEDREVNRWTQRMVNLNLRHSFGKDRTLSLDADRLQYFNTNPHDYRSQFNNLLTNEQRQEAINSSKLTPIRMWVLKADYSQPLGPKAKLELGAKSTRTRLTNEVLINRLIGADWQVDPAFSQNYALSDDIRAVYGMLNQSLSAKTKLQAGLRYEHTRTYVSTRENPSLVTRNYGNLFPSVFLSHDLNKTSSLQLSYSRRIQRPDYTLLAPWVIFVDPQTFVTGNPALLPTLTDIGQATYRFRSSWLLTVRYSHDRNALDRFRVRFDSTLNRSLTTPENVRSFHTASASFSFPLVLTNWWQVQTNLIGIWQMASTEINGRSVAYDNRYGSVNQIHSVKLPKGFTGELSLYYQSAMLWGLARVHPFGSVNVGIQKKFIDKRSSLALSVSDLFWTNRRAMDAYVSGGATGGYGYRTEPRTVRLTYSRSFGSQTVKGANRRATGSEEERGRVSTSN</sequence>
<feature type="chain" id="PRO_5047398301" evidence="5">
    <location>
        <begin position="21"/>
        <end position="808"/>
    </location>
</feature>
<reference evidence="8" key="1">
    <citation type="journal article" date="2019" name="Int. J. Syst. Evol. Microbiol.">
        <title>The Global Catalogue of Microorganisms (GCM) 10K type strain sequencing project: providing services to taxonomists for standard genome sequencing and annotation.</title>
        <authorList>
            <consortium name="The Broad Institute Genomics Platform"/>
            <consortium name="The Broad Institute Genome Sequencing Center for Infectious Disease"/>
            <person name="Wu L."/>
            <person name="Ma J."/>
        </authorList>
    </citation>
    <scope>NUCLEOTIDE SEQUENCE [LARGE SCALE GENOMIC DNA]</scope>
    <source>
        <strain evidence="8">JCM 17925</strain>
    </source>
</reference>
<keyword evidence="8" id="KW-1185">Reference proteome</keyword>
<accession>A0ABP8K101</accession>
<name>A0ABP8K101_9BACT</name>
<dbReference type="InterPro" id="IPR041700">
    <property type="entry name" value="OMP_b-brl_3"/>
</dbReference>
<evidence type="ECO:0000313" key="7">
    <source>
        <dbReference type="EMBL" id="GAA4399124.1"/>
    </source>
</evidence>
<feature type="region of interest" description="Disordered" evidence="4">
    <location>
        <begin position="787"/>
        <end position="808"/>
    </location>
</feature>
<evidence type="ECO:0000256" key="4">
    <source>
        <dbReference type="SAM" id="MobiDB-lite"/>
    </source>
</evidence>
<evidence type="ECO:0000256" key="1">
    <source>
        <dbReference type="ARBA" id="ARBA00004442"/>
    </source>
</evidence>
<dbReference type="Pfam" id="PF13620">
    <property type="entry name" value="CarboxypepD_reg"/>
    <property type="match status" value="1"/>
</dbReference>
<evidence type="ECO:0000256" key="3">
    <source>
        <dbReference type="ARBA" id="ARBA00023237"/>
    </source>
</evidence>
<evidence type="ECO:0000259" key="6">
    <source>
        <dbReference type="Pfam" id="PF14905"/>
    </source>
</evidence>
<dbReference type="InterPro" id="IPR037066">
    <property type="entry name" value="Plug_dom_sf"/>
</dbReference>
<feature type="compositionally biased region" description="Basic and acidic residues" evidence="4">
    <location>
        <begin position="795"/>
        <end position="808"/>
    </location>
</feature>
<keyword evidence="3" id="KW-0998">Cell outer membrane</keyword>
<feature type="signal peptide" evidence="5">
    <location>
        <begin position="1"/>
        <end position="20"/>
    </location>
</feature>
<proteinExistence type="predicted"/>
<dbReference type="Gene3D" id="2.40.170.20">
    <property type="entry name" value="TonB-dependent receptor, beta-barrel domain"/>
    <property type="match status" value="1"/>
</dbReference>
<evidence type="ECO:0000256" key="2">
    <source>
        <dbReference type="ARBA" id="ARBA00023136"/>
    </source>
</evidence>
<evidence type="ECO:0000313" key="8">
    <source>
        <dbReference type="Proteomes" id="UP001500936"/>
    </source>
</evidence>
<dbReference type="SUPFAM" id="SSF56935">
    <property type="entry name" value="Porins"/>
    <property type="match status" value="1"/>
</dbReference>
<dbReference type="InterPro" id="IPR036942">
    <property type="entry name" value="Beta-barrel_TonB_sf"/>
</dbReference>
<dbReference type="RefSeq" id="WP_345264669.1">
    <property type="nucleotide sequence ID" value="NZ_BAABHB010000002.1"/>
</dbReference>
<dbReference type="Gene3D" id="2.60.40.1120">
    <property type="entry name" value="Carboxypeptidase-like, regulatory domain"/>
    <property type="match status" value="1"/>
</dbReference>
<comment type="caution">
    <text evidence="7">The sequence shown here is derived from an EMBL/GenBank/DDBJ whole genome shotgun (WGS) entry which is preliminary data.</text>
</comment>
<dbReference type="InterPro" id="IPR013784">
    <property type="entry name" value="Carb-bd-like_fold"/>
</dbReference>
<dbReference type="Gene3D" id="2.170.130.10">
    <property type="entry name" value="TonB-dependent receptor, plug domain"/>
    <property type="match status" value="1"/>
</dbReference>
<organism evidence="7 8">
    <name type="scientific">Nibrella viscosa</name>
    <dbReference type="NCBI Taxonomy" id="1084524"/>
    <lineage>
        <taxon>Bacteria</taxon>
        <taxon>Pseudomonadati</taxon>
        <taxon>Bacteroidota</taxon>
        <taxon>Cytophagia</taxon>
        <taxon>Cytophagales</taxon>
        <taxon>Spirosomataceae</taxon>
        <taxon>Nibrella</taxon>
    </lineage>
</organism>
<gene>
    <name evidence="7" type="ORF">GCM10023187_10520</name>
</gene>
<comment type="subcellular location">
    <subcellularLocation>
        <location evidence="1">Cell outer membrane</location>
    </subcellularLocation>
</comment>
<protein>
    <submittedName>
        <fullName evidence="7">Outer membrane beta-barrel family protein</fullName>
    </submittedName>
</protein>